<organism evidence="1">
    <name type="scientific">marine sediment metagenome</name>
    <dbReference type="NCBI Taxonomy" id="412755"/>
    <lineage>
        <taxon>unclassified sequences</taxon>
        <taxon>metagenomes</taxon>
        <taxon>ecological metagenomes</taxon>
    </lineage>
</organism>
<reference evidence="1" key="1">
    <citation type="journal article" date="2015" name="Nature">
        <title>Complex archaea that bridge the gap between prokaryotes and eukaryotes.</title>
        <authorList>
            <person name="Spang A."/>
            <person name="Saw J.H."/>
            <person name="Jorgensen S.L."/>
            <person name="Zaremba-Niedzwiedzka K."/>
            <person name="Martijn J."/>
            <person name="Lind A.E."/>
            <person name="van Eijk R."/>
            <person name="Schleper C."/>
            <person name="Guy L."/>
            <person name="Ettema T.J."/>
        </authorList>
    </citation>
    <scope>NUCLEOTIDE SEQUENCE</scope>
</reference>
<accession>A0A0F9MC40</accession>
<proteinExistence type="predicted"/>
<evidence type="ECO:0000313" key="1">
    <source>
        <dbReference type="EMBL" id="KKN03304.1"/>
    </source>
</evidence>
<gene>
    <name evidence="1" type="ORF">LCGC14_1109070</name>
</gene>
<comment type="caution">
    <text evidence="1">The sequence shown here is derived from an EMBL/GenBank/DDBJ whole genome shotgun (WGS) entry which is preliminary data.</text>
</comment>
<sequence>MKVKMKQDFIIYSIQAIKHMKKADNLNLNKVS</sequence>
<dbReference type="EMBL" id="LAZR01005050">
    <property type="protein sequence ID" value="KKN03304.1"/>
    <property type="molecule type" value="Genomic_DNA"/>
</dbReference>
<protein>
    <submittedName>
        <fullName evidence="1">Uncharacterized protein</fullName>
    </submittedName>
</protein>
<name>A0A0F9MC40_9ZZZZ</name>
<dbReference type="AlphaFoldDB" id="A0A0F9MC40"/>